<evidence type="ECO:0000313" key="4">
    <source>
        <dbReference type="EMBL" id="EPR30552.1"/>
    </source>
</evidence>
<dbReference type="PATRIC" id="fig|1121439.3.peg.2659"/>
<keyword evidence="5" id="KW-1185">Reference proteome</keyword>
<evidence type="ECO:0000256" key="2">
    <source>
        <dbReference type="SAM" id="Phobius"/>
    </source>
</evidence>
<name>S7T0E7_9BACT</name>
<comment type="caution">
    <text evidence="4">The sequence shown here is derived from an EMBL/GenBank/DDBJ whole genome shotgun (WGS) entry which is preliminary data.</text>
</comment>
<feature type="coiled-coil region" evidence="1">
    <location>
        <begin position="168"/>
        <end position="231"/>
    </location>
</feature>
<dbReference type="PANTHER" id="PTHR32309:SF13">
    <property type="entry name" value="FERRIC ENTEROBACTIN TRANSPORT PROTEIN FEPE"/>
    <property type="match status" value="1"/>
</dbReference>
<dbReference type="InterPro" id="IPR032807">
    <property type="entry name" value="GNVR"/>
</dbReference>
<dbReference type="PANTHER" id="PTHR32309">
    <property type="entry name" value="TYROSINE-PROTEIN KINASE"/>
    <property type="match status" value="1"/>
</dbReference>
<reference evidence="4 5" key="1">
    <citation type="journal article" date="2013" name="Genome Announc.">
        <title>Draft genome sequences for three mercury-methylating, sulfate-reducing bacteria.</title>
        <authorList>
            <person name="Brown S.D."/>
            <person name="Hurt R.A.Jr."/>
            <person name="Gilmour C.C."/>
            <person name="Elias D.A."/>
        </authorList>
    </citation>
    <scope>NUCLEOTIDE SEQUENCE [LARGE SCALE GENOMIC DNA]</scope>
    <source>
        <strain evidence="4 5">DSM 16529</strain>
    </source>
</reference>
<dbReference type="AlphaFoldDB" id="S7T0E7"/>
<feature type="transmembrane region" description="Helical" evidence="2">
    <location>
        <begin position="387"/>
        <end position="408"/>
    </location>
</feature>
<evidence type="ECO:0000259" key="3">
    <source>
        <dbReference type="Pfam" id="PF13807"/>
    </source>
</evidence>
<evidence type="ECO:0000313" key="5">
    <source>
        <dbReference type="Proteomes" id="UP000014975"/>
    </source>
</evidence>
<accession>S7T0E7</accession>
<dbReference type="Pfam" id="PF13807">
    <property type="entry name" value="GNVR"/>
    <property type="match status" value="1"/>
</dbReference>
<dbReference type="OrthoDB" id="5390369at2"/>
<dbReference type="InterPro" id="IPR014345">
    <property type="entry name" value="XrtA_polysacc_chain"/>
</dbReference>
<feature type="domain" description="Tyrosine-protein kinase G-rich" evidence="3">
    <location>
        <begin position="332"/>
        <end position="407"/>
    </location>
</feature>
<dbReference type="GO" id="GO:0004713">
    <property type="term" value="F:protein tyrosine kinase activity"/>
    <property type="evidence" value="ECO:0007669"/>
    <property type="project" value="TreeGrafter"/>
</dbReference>
<feature type="transmembrane region" description="Helical" evidence="2">
    <location>
        <begin position="451"/>
        <end position="471"/>
    </location>
</feature>
<dbReference type="RefSeq" id="WP_020887971.1">
    <property type="nucleotide sequence ID" value="NZ_ATHI01000031.1"/>
</dbReference>
<dbReference type="Proteomes" id="UP000014975">
    <property type="component" value="Unassembled WGS sequence"/>
</dbReference>
<keyword evidence="2" id="KW-0472">Membrane</keyword>
<sequence>MNQSQMQEIERFVRLMLSRKRLFVSIALLVMTSAVVFSYSLPKQYEATSTVFIEQSVINDLVRGIAMTPSVSAKVRLLSVSILSRAMLMRVLNILDKDVHFKTDAQREAYVNNLRERIIINLRERQGVFYITFRDTDPKYARDVVNTLTQVYIEESTASKRDESLEATRFLSDQIESFKKRIDAVENEINAYKSEHGLRLAVNEGIIRFEIAEAEKKLEALRLRRLELEAQERLLASGYGGQGRLVEMERALSSLLATYTENHPRVTRLKSEMDALRASPDGAPRDVNAQARAMIRVELNANSQLEERQLAIIEEQKQMLREIPVIRTGLNELIRKKENETVIYNQLVGRYGQSEVSKQMEMENKAVTFRIVDPAILPEFPVSPKRLQIILMGMVAGLGIAFVCVFLLDKVRHSVKSQADLRSLKQQILAVVPAMRKPDEERKQKRADRRFLAVATAYFSLIVVVAASEAMGKPYVETLLDKVKGTIF</sequence>
<keyword evidence="1" id="KW-0175">Coiled coil</keyword>
<dbReference type="GO" id="GO:0005886">
    <property type="term" value="C:plasma membrane"/>
    <property type="evidence" value="ECO:0007669"/>
    <property type="project" value="TreeGrafter"/>
</dbReference>
<gene>
    <name evidence="4" type="ORF">dsat_1274</name>
</gene>
<protein>
    <submittedName>
        <fullName evidence="4">Polysaccharide chain length determinant protein, PEP-CTERM locus subfamily</fullName>
    </submittedName>
</protein>
<evidence type="ECO:0000256" key="1">
    <source>
        <dbReference type="SAM" id="Coils"/>
    </source>
</evidence>
<dbReference type="EMBL" id="ATHI01000031">
    <property type="protein sequence ID" value="EPR30552.1"/>
    <property type="molecule type" value="Genomic_DNA"/>
</dbReference>
<keyword evidence="2" id="KW-0812">Transmembrane</keyword>
<dbReference type="InterPro" id="IPR050445">
    <property type="entry name" value="Bact_polysacc_biosynth/exp"/>
</dbReference>
<keyword evidence="2" id="KW-1133">Transmembrane helix</keyword>
<proteinExistence type="predicted"/>
<dbReference type="STRING" id="1121439.dsat_1274"/>
<dbReference type="NCBIfam" id="TIGR03007">
    <property type="entry name" value="pepcterm_ChnLen"/>
    <property type="match status" value="1"/>
</dbReference>
<dbReference type="eggNOG" id="COG3206">
    <property type="taxonomic scope" value="Bacteria"/>
</dbReference>
<organism evidence="4 5">
    <name type="scientific">Alkalidesulfovibrio alkalitolerans DSM 16529</name>
    <dbReference type="NCBI Taxonomy" id="1121439"/>
    <lineage>
        <taxon>Bacteria</taxon>
        <taxon>Pseudomonadati</taxon>
        <taxon>Thermodesulfobacteriota</taxon>
        <taxon>Desulfovibrionia</taxon>
        <taxon>Desulfovibrionales</taxon>
        <taxon>Desulfovibrionaceae</taxon>
        <taxon>Alkalidesulfovibrio</taxon>
    </lineage>
</organism>